<accession>A0A438FLY3</accession>
<reference evidence="1 2" key="1">
    <citation type="journal article" date="2018" name="PLoS Genet.">
        <title>Population sequencing reveals clonal diversity and ancestral inbreeding in the grapevine cultivar Chardonnay.</title>
        <authorList>
            <person name="Roach M.J."/>
            <person name="Johnson D.L."/>
            <person name="Bohlmann J."/>
            <person name="van Vuuren H.J."/>
            <person name="Jones S.J."/>
            <person name="Pretorius I.S."/>
            <person name="Schmidt S.A."/>
            <person name="Borneman A.R."/>
        </authorList>
    </citation>
    <scope>NUCLEOTIDE SEQUENCE [LARGE SCALE GENOMIC DNA]</scope>
    <source>
        <strain evidence="2">cv. Chardonnay</strain>
        <tissue evidence="1">Leaf</tissue>
    </source>
</reference>
<dbReference type="EMBL" id="QGNW01000843">
    <property type="protein sequence ID" value="RVW61026.1"/>
    <property type="molecule type" value="Genomic_DNA"/>
</dbReference>
<sequence>MVYPINGSKVPQRGATHEVEGILRIVEGKASKFQEGLLLAIQSRVAILRLTWYVNVVDQALIMEREFKELMKSNPKRSRVESSQQGD</sequence>
<name>A0A438FLY3_VITVI</name>
<evidence type="ECO:0000313" key="1">
    <source>
        <dbReference type="EMBL" id="RVW61026.1"/>
    </source>
</evidence>
<gene>
    <name evidence="1" type="ORF">CK203_045829</name>
</gene>
<evidence type="ECO:0000313" key="2">
    <source>
        <dbReference type="Proteomes" id="UP000288805"/>
    </source>
</evidence>
<comment type="caution">
    <text evidence="1">The sequence shown here is derived from an EMBL/GenBank/DDBJ whole genome shotgun (WGS) entry which is preliminary data.</text>
</comment>
<proteinExistence type="predicted"/>
<protein>
    <submittedName>
        <fullName evidence="1">Uncharacterized protein</fullName>
    </submittedName>
</protein>
<dbReference type="AlphaFoldDB" id="A0A438FLY3"/>
<organism evidence="1 2">
    <name type="scientific">Vitis vinifera</name>
    <name type="common">Grape</name>
    <dbReference type="NCBI Taxonomy" id="29760"/>
    <lineage>
        <taxon>Eukaryota</taxon>
        <taxon>Viridiplantae</taxon>
        <taxon>Streptophyta</taxon>
        <taxon>Embryophyta</taxon>
        <taxon>Tracheophyta</taxon>
        <taxon>Spermatophyta</taxon>
        <taxon>Magnoliopsida</taxon>
        <taxon>eudicotyledons</taxon>
        <taxon>Gunneridae</taxon>
        <taxon>Pentapetalae</taxon>
        <taxon>rosids</taxon>
        <taxon>Vitales</taxon>
        <taxon>Vitaceae</taxon>
        <taxon>Viteae</taxon>
        <taxon>Vitis</taxon>
    </lineage>
</organism>
<dbReference type="Proteomes" id="UP000288805">
    <property type="component" value="Unassembled WGS sequence"/>
</dbReference>